<organism evidence="1 2">
    <name type="scientific">Streptosporangium amethystogenes subsp. fukuiense</name>
    <dbReference type="NCBI Taxonomy" id="698418"/>
    <lineage>
        <taxon>Bacteria</taxon>
        <taxon>Bacillati</taxon>
        <taxon>Actinomycetota</taxon>
        <taxon>Actinomycetes</taxon>
        <taxon>Streptosporangiales</taxon>
        <taxon>Streptosporangiaceae</taxon>
        <taxon>Streptosporangium</taxon>
    </lineage>
</organism>
<gene>
    <name evidence="1" type="ORF">ACFQVD_31045</name>
</gene>
<reference evidence="2" key="1">
    <citation type="journal article" date="2019" name="Int. J. Syst. Evol. Microbiol.">
        <title>The Global Catalogue of Microorganisms (GCM) 10K type strain sequencing project: providing services to taxonomists for standard genome sequencing and annotation.</title>
        <authorList>
            <consortium name="The Broad Institute Genomics Platform"/>
            <consortium name="The Broad Institute Genome Sequencing Center for Infectious Disease"/>
            <person name="Wu L."/>
            <person name="Ma J."/>
        </authorList>
    </citation>
    <scope>NUCLEOTIDE SEQUENCE [LARGE SCALE GENOMIC DNA]</scope>
    <source>
        <strain evidence="2">JCM 10083</strain>
    </source>
</reference>
<keyword evidence="2" id="KW-1185">Reference proteome</keyword>
<dbReference type="EMBL" id="JBHTEE010000001">
    <property type="protein sequence ID" value="MFC7604555.1"/>
    <property type="molecule type" value="Genomic_DNA"/>
</dbReference>
<accession>A0ABW2T793</accession>
<evidence type="ECO:0000313" key="1">
    <source>
        <dbReference type="EMBL" id="MFC7604555.1"/>
    </source>
</evidence>
<dbReference type="Proteomes" id="UP001596514">
    <property type="component" value="Unassembled WGS sequence"/>
</dbReference>
<proteinExistence type="predicted"/>
<name>A0ABW2T793_9ACTN</name>
<evidence type="ECO:0000313" key="2">
    <source>
        <dbReference type="Proteomes" id="UP001596514"/>
    </source>
</evidence>
<sequence length="160" mass="17811">MTAPIRTRKDLVKDHHAAWPALGRHGDVECEARNSLVADEQVLFMLPAAVLESDLRGGLPVDLSERDPLQDEVFHAPRTMEVVVVGIGRERPSTCRQRVGEFGKPPQILGRVDDTVDDTVGQTHRRIEVYVFHTALTSGIVQTRPMRDIYGTIFIESSTA</sequence>
<dbReference type="RefSeq" id="WP_364159084.1">
    <property type="nucleotide sequence ID" value="NZ_JBHSIJ010000002.1"/>
</dbReference>
<protein>
    <submittedName>
        <fullName evidence="1">Uncharacterized protein</fullName>
    </submittedName>
</protein>
<comment type="caution">
    <text evidence="1">The sequence shown here is derived from an EMBL/GenBank/DDBJ whole genome shotgun (WGS) entry which is preliminary data.</text>
</comment>